<evidence type="ECO:0000313" key="2">
    <source>
        <dbReference type="EMBL" id="PSK57859.1"/>
    </source>
</evidence>
<feature type="region of interest" description="Disordered" evidence="1">
    <location>
        <begin position="118"/>
        <end position="143"/>
    </location>
</feature>
<accession>A0A2P8ABK1</accession>
<keyword evidence="3" id="KW-1185">Reference proteome</keyword>
<gene>
    <name evidence="2" type="ORF">B9Z65_9061</name>
</gene>
<comment type="caution">
    <text evidence="2">The sequence shown here is derived from an EMBL/GenBank/DDBJ whole genome shotgun (WGS) entry which is preliminary data.</text>
</comment>
<dbReference type="AlphaFoldDB" id="A0A2P8ABK1"/>
<name>A0A2P8ABK1_9PEZI</name>
<dbReference type="Pfam" id="PF17119">
    <property type="entry name" value="MMU163"/>
    <property type="match status" value="2"/>
</dbReference>
<evidence type="ECO:0000256" key="1">
    <source>
        <dbReference type="SAM" id="MobiDB-lite"/>
    </source>
</evidence>
<dbReference type="InterPro" id="IPR031342">
    <property type="entry name" value="Mug163-like"/>
</dbReference>
<reference evidence="2 3" key="1">
    <citation type="submission" date="2017-05" db="EMBL/GenBank/DDBJ databases">
        <title>Draft genome sequence of Elsinoe australis.</title>
        <authorList>
            <person name="Cheng Q."/>
        </authorList>
    </citation>
    <scope>NUCLEOTIDE SEQUENCE [LARGE SCALE GENOMIC DNA]</scope>
    <source>
        <strain evidence="2 3">NL1</strain>
    </source>
</reference>
<feature type="region of interest" description="Disordered" evidence="1">
    <location>
        <begin position="1"/>
        <end position="22"/>
    </location>
</feature>
<sequence>MRSGAMHADVIGQQRAPNPKPTLSYSKPDIDLLFPLPLPCRSQQTELWIRPKYLCDIFPTSDITGLMRATAATRIRPLRNVPVAALVSSRPTALGVHQIWRRSFAKVEHEKRKVHDVYDKDGVLPSADDSSQSQGDKPPPDERTLKLGKTIRILHDRLPTLLASPLPQEILSPSITLHLFPSTHPHLPTVSGRIPYLGALWTAPVAWGRVPVVGNVKLIILSERMVRNGGSSVSPGCRDEKLIVKWKTCGKSNEDGGKIYRGITASEQVDRLKNMLGGEETDEEFCGLFVFEFDEEGRIRRHTIEHAEEGGNYDRMNKVVSVTDWLLGRAPWRRKDEVIPGLAFCDYQRDKRRHLPPHRSDHER</sequence>
<organism evidence="2 3">
    <name type="scientific">Elsinoe australis</name>
    <dbReference type="NCBI Taxonomy" id="40998"/>
    <lineage>
        <taxon>Eukaryota</taxon>
        <taxon>Fungi</taxon>
        <taxon>Dikarya</taxon>
        <taxon>Ascomycota</taxon>
        <taxon>Pezizomycotina</taxon>
        <taxon>Dothideomycetes</taxon>
        <taxon>Dothideomycetidae</taxon>
        <taxon>Myriangiales</taxon>
        <taxon>Elsinoaceae</taxon>
        <taxon>Elsinoe</taxon>
    </lineage>
</organism>
<protein>
    <submittedName>
        <fullName evidence="2">Meiotically up-regulated protein 163 protein</fullName>
    </submittedName>
</protein>
<dbReference type="STRING" id="40998.A0A2P8ABK1"/>
<proteinExistence type="predicted"/>
<dbReference type="EMBL" id="NHZQ01000037">
    <property type="protein sequence ID" value="PSK57859.1"/>
    <property type="molecule type" value="Genomic_DNA"/>
</dbReference>
<dbReference type="Proteomes" id="UP000243723">
    <property type="component" value="Unassembled WGS sequence"/>
</dbReference>
<dbReference type="OrthoDB" id="5329385at2759"/>
<evidence type="ECO:0000313" key="3">
    <source>
        <dbReference type="Proteomes" id="UP000243723"/>
    </source>
</evidence>